<evidence type="ECO:0000256" key="7">
    <source>
        <dbReference type="ARBA" id="ARBA00023098"/>
    </source>
</evidence>
<keyword evidence="4 10" id="KW-0812">Transmembrane</keyword>
<dbReference type="GO" id="GO:0034625">
    <property type="term" value="P:fatty acid elongation, monounsaturated fatty acid"/>
    <property type="evidence" value="ECO:0007669"/>
    <property type="project" value="TreeGrafter"/>
</dbReference>
<feature type="transmembrane region" description="Helical" evidence="10">
    <location>
        <begin position="139"/>
        <end position="161"/>
    </location>
</feature>
<gene>
    <name evidence="11" type="ORF">Cvel_1604</name>
</gene>
<accession>A0A0G4I034</accession>
<evidence type="ECO:0000256" key="8">
    <source>
        <dbReference type="ARBA" id="ARBA00023136"/>
    </source>
</evidence>
<comment type="similarity">
    <text evidence="10">Belongs to the ELO family.</text>
</comment>
<evidence type="ECO:0000256" key="2">
    <source>
        <dbReference type="ARBA" id="ARBA00022516"/>
    </source>
</evidence>
<dbReference type="PROSITE" id="PS01188">
    <property type="entry name" value="ELO"/>
    <property type="match status" value="1"/>
</dbReference>
<keyword evidence="3 10" id="KW-0808">Transferase</keyword>
<dbReference type="EC" id="2.3.1.-" evidence="10"/>
<dbReference type="PANTHER" id="PTHR11157:SF140">
    <property type="entry name" value="ELONGATION OF FATTY ACIDS PROTEIN"/>
    <property type="match status" value="1"/>
</dbReference>
<sequence>MSVAGDGDGIAMAHIGDVDADIIGGPFSEWCEETSKKILTWIGEGRDTQVTAGYPFATMEAAILVVGAYLAFVFFGSLFMSVFRIPAMERVTYPFRFVYNVAQVMLCSYMTIEAVLLAYRNDYGLVPCVKFNPQNPPVANLLWMFYISKIFDFADTIFIILGKKWQQLSFLHVYHHATIFSIYWVNLRLGYDGDVYLTIVLNGFIHAVMYTYYFLSMHTKDIWWKSKLTSMQMLQFICMNVQASWMLLNGCQQYPPRLTAIYLVYIMSLFLLFAQFFVRTYSKKGGKDKDTLEKKKV</sequence>
<keyword evidence="5 10" id="KW-0276">Fatty acid metabolism</keyword>
<dbReference type="InterPro" id="IPR002076">
    <property type="entry name" value="ELO_fam"/>
</dbReference>
<keyword evidence="6 10" id="KW-1133">Transmembrane helix</keyword>
<proteinExistence type="inferred from homology"/>
<dbReference type="GO" id="GO:0030148">
    <property type="term" value="P:sphingolipid biosynthetic process"/>
    <property type="evidence" value="ECO:0007669"/>
    <property type="project" value="TreeGrafter"/>
</dbReference>
<dbReference type="GO" id="GO:0034626">
    <property type="term" value="P:fatty acid elongation, polyunsaturated fatty acid"/>
    <property type="evidence" value="ECO:0007669"/>
    <property type="project" value="TreeGrafter"/>
</dbReference>
<evidence type="ECO:0000256" key="4">
    <source>
        <dbReference type="ARBA" id="ARBA00022692"/>
    </source>
</evidence>
<keyword evidence="9 10" id="KW-0275">Fatty acid biosynthesis</keyword>
<keyword evidence="8 10" id="KW-0472">Membrane</keyword>
<name>A0A0G4I034_9ALVE</name>
<dbReference type="PANTHER" id="PTHR11157">
    <property type="entry name" value="FATTY ACID ACYL TRANSFERASE-RELATED"/>
    <property type="match status" value="1"/>
</dbReference>
<dbReference type="AlphaFoldDB" id="A0A0G4I034"/>
<keyword evidence="7 10" id="KW-0443">Lipid metabolism</keyword>
<dbReference type="GO" id="GO:0019367">
    <property type="term" value="P:fatty acid elongation, saturated fatty acid"/>
    <property type="evidence" value="ECO:0007669"/>
    <property type="project" value="TreeGrafter"/>
</dbReference>
<evidence type="ECO:0000256" key="10">
    <source>
        <dbReference type="RuleBase" id="RU361115"/>
    </source>
</evidence>
<dbReference type="GO" id="GO:0005789">
    <property type="term" value="C:endoplasmic reticulum membrane"/>
    <property type="evidence" value="ECO:0007669"/>
    <property type="project" value="TreeGrafter"/>
</dbReference>
<keyword evidence="2 10" id="KW-0444">Lipid biosynthesis</keyword>
<evidence type="ECO:0000256" key="5">
    <source>
        <dbReference type="ARBA" id="ARBA00022832"/>
    </source>
</evidence>
<evidence type="ECO:0000256" key="3">
    <source>
        <dbReference type="ARBA" id="ARBA00022679"/>
    </source>
</evidence>
<evidence type="ECO:0000313" key="11">
    <source>
        <dbReference type="EMBL" id="CEM50182.1"/>
    </source>
</evidence>
<dbReference type="GO" id="GO:0042761">
    <property type="term" value="P:very long-chain fatty acid biosynthetic process"/>
    <property type="evidence" value="ECO:0007669"/>
    <property type="project" value="TreeGrafter"/>
</dbReference>
<dbReference type="GO" id="GO:0009922">
    <property type="term" value="F:fatty acid elongase activity"/>
    <property type="evidence" value="ECO:0007669"/>
    <property type="project" value="InterPro"/>
</dbReference>
<dbReference type="EMBL" id="CDMZ01004581">
    <property type="protein sequence ID" value="CEM50182.1"/>
    <property type="molecule type" value="Genomic_DNA"/>
</dbReference>
<evidence type="ECO:0000256" key="6">
    <source>
        <dbReference type="ARBA" id="ARBA00022989"/>
    </source>
</evidence>
<dbReference type="InterPro" id="IPR030457">
    <property type="entry name" value="ELO_CS"/>
</dbReference>
<reference evidence="11" key="1">
    <citation type="submission" date="2014-11" db="EMBL/GenBank/DDBJ databases">
        <authorList>
            <person name="Otto D Thomas"/>
            <person name="Naeem Raeece"/>
        </authorList>
    </citation>
    <scope>NUCLEOTIDE SEQUENCE</scope>
</reference>
<feature type="transmembrane region" description="Helical" evidence="10">
    <location>
        <begin position="173"/>
        <end position="189"/>
    </location>
</feature>
<protein>
    <recommendedName>
        <fullName evidence="10">Elongation of fatty acids protein</fullName>
        <ecNumber evidence="10">2.3.1.-</ecNumber>
    </recommendedName>
</protein>
<feature type="transmembrane region" description="Helical" evidence="10">
    <location>
        <begin position="260"/>
        <end position="278"/>
    </location>
</feature>
<evidence type="ECO:0000256" key="1">
    <source>
        <dbReference type="ARBA" id="ARBA00004141"/>
    </source>
</evidence>
<dbReference type="Pfam" id="PF01151">
    <property type="entry name" value="ELO"/>
    <property type="match status" value="1"/>
</dbReference>
<comment type="catalytic activity">
    <reaction evidence="10">
        <text>an acyl-CoA + malonyl-CoA + H(+) = a 3-oxoacyl-CoA + CO2 + CoA</text>
        <dbReference type="Rhea" id="RHEA:50252"/>
        <dbReference type="ChEBI" id="CHEBI:15378"/>
        <dbReference type="ChEBI" id="CHEBI:16526"/>
        <dbReference type="ChEBI" id="CHEBI:57287"/>
        <dbReference type="ChEBI" id="CHEBI:57384"/>
        <dbReference type="ChEBI" id="CHEBI:58342"/>
        <dbReference type="ChEBI" id="CHEBI:90726"/>
    </reaction>
    <physiologicalReaction direction="left-to-right" evidence="10">
        <dbReference type="Rhea" id="RHEA:50253"/>
    </physiologicalReaction>
</comment>
<dbReference type="VEuPathDB" id="CryptoDB:Cvel_1604"/>
<dbReference type="PhylomeDB" id="A0A0G4I034"/>
<feature type="transmembrane region" description="Helical" evidence="10">
    <location>
        <begin position="195"/>
        <end position="216"/>
    </location>
</feature>
<evidence type="ECO:0000256" key="9">
    <source>
        <dbReference type="ARBA" id="ARBA00023160"/>
    </source>
</evidence>
<feature type="transmembrane region" description="Helical" evidence="10">
    <location>
        <begin position="97"/>
        <end position="119"/>
    </location>
</feature>
<organism evidence="11">
    <name type="scientific">Chromera velia CCMP2878</name>
    <dbReference type="NCBI Taxonomy" id="1169474"/>
    <lineage>
        <taxon>Eukaryota</taxon>
        <taxon>Sar</taxon>
        <taxon>Alveolata</taxon>
        <taxon>Colpodellida</taxon>
        <taxon>Chromeraceae</taxon>
        <taxon>Chromera</taxon>
    </lineage>
</organism>
<comment type="subcellular location">
    <subcellularLocation>
        <location evidence="1">Membrane</location>
        <topology evidence="1">Multi-pass membrane protein</topology>
    </subcellularLocation>
</comment>
<feature type="transmembrane region" description="Helical" evidence="10">
    <location>
        <begin position="61"/>
        <end position="85"/>
    </location>
</feature>